<reference evidence="1 2" key="1">
    <citation type="submission" date="2019-11" db="EMBL/GenBank/DDBJ databases">
        <authorList>
            <person name="Cao P."/>
        </authorList>
    </citation>
    <scope>NUCLEOTIDE SEQUENCE [LARGE SCALE GENOMIC DNA]</scope>
    <source>
        <strain evidence="1 2">NEAU-AAG5</strain>
    </source>
</reference>
<sequence>MAHRPQDMSAAPGSVTVRLPDLEPVAGLVAAVSRFCAHMTPAAYEAMPEKAADALGQVQAILWRLEHSRPEPDPGPDSEGG</sequence>
<dbReference type="EMBL" id="WOFH01000014">
    <property type="protein sequence ID" value="MUN41406.1"/>
    <property type="molecule type" value="Genomic_DNA"/>
</dbReference>
<name>A0A7K1LAY8_9ACTN</name>
<evidence type="ECO:0000313" key="1">
    <source>
        <dbReference type="EMBL" id="MUN41406.1"/>
    </source>
</evidence>
<dbReference type="RefSeq" id="WP_156220578.1">
    <property type="nucleotide sequence ID" value="NZ_WOFH01000014.1"/>
</dbReference>
<gene>
    <name evidence="1" type="ORF">GNZ18_33160</name>
</gene>
<protein>
    <submittedName>
        <fullName evidence="1">Uncharacterized protein</fullName>
    </submittedName>
</protein>
<dbReference type="Proteomes" id="UP000432015">
    <property type="component" value="Unassembled WGS sequence"/>
</dbReference>
<keyword evidence="2" id="KW-1185">Reference proteome</keyword>
<proteinExistence type="predicted"/>
<dbReference type="AlphaFoldDB" id="A0A7K1LAY8"/>
<evidence type="ECO:0000313" key="2">
    <source>
        <dbReference type="Proteomes" id="UP000432015"/>
    </source>
</evidence>
<comment type="caution">
    <text evidence="1">The sequence shown here is derived from an EMBL/GenBank/DDBJ whole genome shotgun (WGS) entry which is preliminary data.</text>
</comment>
<accession>A0A7K1LAY8</accession>
<organism evidence="1 2">
    <name type="scientific">Actinomadura litoris</name>
    <dbReference type="NCBI Taxonomy" id="2678616"/>
    <lineage>
        <taxon>Bacteria</taxon>
        <taxon>Bacillati</taxon>
        <taxon>Actinomycetota</taxon>
        <taxon>Actinomycetes</taxon>
        <taxon>Streptosporangiales</taxon>
        <taxon>Thermomonosporaceae</taxon>
        <taxon>Actinomadura</taxon>
    </lineage>
</organism>